<dbReference type="PROSITE" id="PS50893">
    <property type="entry name" value="ABC_TRANSPORTER_2"/>
    <property type="match status" value="2"/>
</dbReference>
<feature type="domain" description="ABC transporter" evidence="8">
    <location>
        <begin position="4"/>
        <end position="251"/>
    </location>
</feature>
<dbReference type="CDD" id="cd03257">
    <property type="entry name" value="ABC_NikE_OppD_transporters"/>
    <property type="match status" value="2"/>
</dbReference>
<dbReference type="PANTHER" id="PTHR43297:SF2">
    <property type="entry name" value="DIPEPTIDE TRANSPORT ATP-BINDING PROTEIN DPPD"/>
    <property type="match status" value="1"/>
</dbReference>
<evidence type="ECO:0000313" key="10">
    <source>
        <dbReference type="Proteomes" id="UP001500967"/>
    </source>
</evidence>
<keyword evidence="10" id="KW-1185">Reference proteome</keyword>
<feature type="domain" description="ABC transporter" evidence="8">
    <location>
        <begin position="282"/>
        <end position="530"/>
    </location>
</feature>
<sequence length="540" mass="57280">MSLLEIRDLRVAYGDRPPAVDGVSLTVSAGEVVALVGESGSGKSTTAHAIAGLLPRGGRVTGGSITFNGRDLVRAGDRELRSLRGREIGLVPQDPMIALNPVQRVGRQVAEVLKIHGQARGRAADARAVELLADAGLDSPESRARQYPHQLSGGMRQRALIALALACGPKLVIADEPTSALDVTVQRRILDHLETLIARTGTAVLLITHDLGVAADRAQRVVVAADGRVVEAGPTAEVLGAPKEPYTRALLNAAPSLATGRLRARTPSAPAGRPDPSGDALVSVDGLTKDYRLPWTRGGARVLRAVDDVSFAIPRGETFALVGESGSGKSTVARLVLRLTSPTAGSVTFDGADSTRLRGEALRRLRRRMQPVYQNPYASLSPRLSVQEAIAEPLHVFRVGDAASRRARAAALVDQVALPASMLDRRPSELSGGQRQRVAIARALALEPELVVCDEPVSALDVSVQRQILDLLVRLQGELGLSYLFISHDLAVVSQIADRVGVMRGGRLVETGRAEDLLTAPRHDYTKELLAAIPGTRTPA</sequence>
<name>A0ABP3E7B9_9ACTN</name>
<dbReference type="Gene3D" id="3.40.50.300">
    <property type="entry name" value="P-loop containing nucleotide triphosphate hydrolases"/>
    <property type="match status" value="2"/>
</dbReference>
<dbReference type="PROSITE" id="PS00211">
    <property type="entry name" value="ABC_TRANSPORTER_1"/>
    <property type="match status" value="2"/>
</dbReference>
<dbReference type="Pfam" id="PF08352">
    <property type="entry name" value="oligo_HPY"/>
    <property type="match status" value="2"/>
</dbReference>
<dbReference type="PANTHER" id="PTHR43297">
    <property type="entry name" value="OLIGOPEPTIDE TRANSPORT ATP-BINDING PROTEIN APPD"/>
    <property type="match status" value="1"/>
</dbReference>
<dbReference type="InterPro" id="IPR027417">
    <property type="entry name" value="P-loop_NTPase"/>
</dbReference>
<evidence type="ECO:0000259" key="8">
    <source>
        <dbReference type="PROSITE" id="PS50893"/>
    </source>
</evidence>
<keyword evidence="4" id="KW-1003">Cell membrane</keyword>
<reference evidence="10" key="1">
    <citation type="journal article" date="2019" name="Int. J. Syst. Evol. Microbiol.">
        <title>The Global Catalogue of Microorganisms (GCM) 10K type strain sequencing project: providing services to taxonomists for standard genome sequencing and annotation.</title>
        <authorList>
            <consortium name="The Broad Institute Genomics Platform"/>
            <consortium name="The Broad Institute Genome Sequencing Center for Infectious Disease"/>
            <person name="Wu L."/>
            <person name="Ma J."/>
        </authorList>
    </citation>
    <scope>NUCLEOTIDE SEQUENCE [LARGE SCALE GENOMIC DNA]</scope>
    <source>
        <strain evidence="10">JCM 10425</strain>
    </source>
</reference>
<proteinExistence type="inferred from homology"/>
<dbReference type="InterPro" id="IPR013563">
    <property type="entry name" value="Oligopep_ABC_C"/>
</dbReference>
<evidence type="ECO:0000256" key="3">
    <source>
        <dbReference type="ARBA" id="ARBA00022448"/>
    </source>
</evidence>
<gene>
    <name evidence="9" type="ORF">GCM10009539_45020</name>
</gene>
<dbReference type="SMART" id="SM00382">
    <property type="entry name" value="AAA"/>
    <property type="match status" value="2"/>
</dbReference>
<comment type="similarity">
    <text evidence="2">Belongs to the ABC transporter superfamily.</text>
</comment>
<evidence type="ECO:0000313" key="9">
    <source>
        <dbReference type="EMBL" id="GAA0254817.1"/>
    </source>
</evidence>
<keyword evidence="6 9" id="KW-0067">ATP-binding</keyword>
<dbReference type="SUPFAM" id="SSF52540">
    <property type="entry name" value="P-loop containing nucleoside triphosphate hydrolases"/>
    <property type="match status" value="2"/>
</dbReference>
<keyword evidence="3" id="KW-0813">Transport</keyword>
<dbReference type="NCBIfam" id="NF007739">
    <property type="entry name" value="PRK10419.1"/>
    <property type="match status" value="2"/>
</dbReference>
<keyword evidence="5" id="KW-0547">Nucleotide-binding</keyword>
<dbReference type="EMBL" id="BAAAGX010000017">
    <property type="protein sequence ID" value="GAA0254817.1"/>
    <property type="molecule type" value="Genomic_DNA"/>
</dbReference>
<keyword evidence="7" id="KW-0472">Membrane</keyword>
<protein>
    <submittedName>
        <fullName evidence="9">ABC transporter ATP-binding protein</fullName>
    </submittedName>
</protein>
<evidence type="ECO:0000256" key="1">
    <source>
        <dbReference type="ARBA" id="ARBA00004202"/>
    </source>
</evidence>
<dbReference type="Proteomes" id="UP001500967">
    <property type="component" value="Unassembled WGS sequence"/>
</dbReference>
<evidence type="ECO:0000256" key="7">
    <source>
        <dbReference type="ARBA" id="ARBA00023136"/>
    </source>
</evidence>
<evidence type="ECO:0000256" key="6">
    <source>
        <dbReference type="ARBA" id="ARBA00022840"/>
    </source>
</evidence>
<dbReference type="RefSeq" id="WP_344650865.1">
    <property type="nucleotide sequence ID" value="NZ_BAAAGX010000017.1"/>
</dbReference>
<dbReference type="InterPro" id="IPR050388">
    <property type="entry name" value="ABC_Ni/Peptide_Import"/>
</dbReference>
<organism evidence="9 10">
    <name type="scientific">Cryptosporangium japonicum</name>
    <dbReference type="NCBI Taxonomy" id="80872"/>
    <lineage>
        <taxon>Bacteria</taxon>
        <taxon>Bacillati</taxon>
        <taxon>Actinomycetota</taxon>
        <taxon>Actinomycetes</taxon>
        <taxon>Cryptosporangiales</taxon>
        <taxon>Cryptosporangiaceae</taxon>
        <taxon>Cryptosporangium</taxon>
    </lineage>
</organism>
<dbReference type="InterPro" id="IPR003593">
    <property type="entry name" value="AAA+_ATPase"/>
</dbReference>
<dbReference type="NCBIfam" id="NF008453">
    <property type="entry name" value="PRK11308.1"/>
    <property type="match status" value="2"/>
</dbReference>
<comment type="subcellular location">
    <subcellularLocation>
        <location evidence="1">Cell membrane</location>
        <topology evidence="1">Peripheral membrane protein</topology>
    </subcellularLocation>
</comment>
<dbReference type="GO" id="GO:0005524">
    <property type="term" value="F:ATP binding"/>
    <property type="evidence" value="ECO:0007669"/>
    <property type="project" value="UniProtKB-KW"/>
</dbReference>
<comment type="caution">
    <text evidence="9">The sequence shown here is derived from an EMBL/GenBank/DDBJ whole genome shotgun (WGS) entry which is preliminary data.</text>
</comment>
<dbReference type="InterPro" id="IPR017871">
    <property type="entry name" value="ABC_transporter-like_CS"/>
</dbReference>
<dbReference type="InterPro" id="IPR003439">
    <property type="entry name" value="ABC_transporter-like_ATP-bd"/>
</dbReference>
<accession>A0ABP3E7B9</accession>
<dbReference type="Pfam" id="PF00005">
    <property type="entry name" value="ABC_tran"/>
    <property type="match status" value="2"/>
</dbReference>
<evidence type="ECO:0000256" key="2">
    <source>
        <dbReference type="ARBA" id="ARBA00005417"/>
    </source>
</evidence>
<evidence type="ECO:0000256" key="5">
    <source>
        <dbReference type="ARBA" id="ARBA00022741"/>
    </source>
</evidence>
<evidence type="ECO:0000256" key="4">
    <source>
        <dbReference type="ARBA" id="ARBA00022475"/>
    </source>
</evidence>